<name>A0ABY3YRJ5_9FLAO</name>
<feature type="domain" description="TonB-dependent receptor-like beta-barrel" evidence="9">
    <location>
        <begin position="3"/>
        <end position="426"/>
    </location>
</feature>
<comment type="similarity">
    <text evidence="8">Belongs to the TonB-dependent receptor family.</text>
</comment>
<proteinExistence type="inferred from homology"/>
<evidence type="ECO:0000313" key="10">
    <source>
        <dbReference type="EMBL" id="UNZ00476.1"/>
    </source>
</evidence>
<accession>A0ABY3YRJ5</accession>
<organism evidence="10 11">
    <name type="scientific">Zhouia spongiae</name>
    <dbReference type="NCBI Taxonomy" id="2202721"/>
    <lineage>
        <taxon>Bacteria</taxon>
        <taxon>Pseudomonadati</taxon>
        <taxon>Bacteroidota</taxon>
        <taxon>Flavobacteriia</taxon>
        <taxon>Flavobacteriales</taxon>
        <taxon>Flavobacteriaceae</taxon>
        <taxon>Zhouia</taxon>
    </lineage>
</organism>
<reference evidence="10 11" key="1">
    <citation type="journal article" date="2018" name="Int. J. Syst. Evol. Microbiol.">
        <title>Zhouia spongiae sp. nov., isolated from a marine sponge.</title>
        <authorList>
            <person name="Zhuang L."/>
            <person name="Lin B."/>
            <person name="Qin F."/>
            <person name="Luo L."/>
        </authorList>
    </citation>
    <scope>NUCLEOTIDE SEQUENCE [LARGE SCALE GENOMIC DNA]</scope>
    <source>
        <strain evidence="10 11">HN-Y44</strain>
    </source>
</reference>
<dbReference type="Proteomes" id="UP000829476">
    <property type="component" value="Chromosome"/>
</dbReference>
<dbReference type="PANTHER" id="PTHR30069:SF42">
    <property type="entry name" value="FERRIC AEROBACTIN RECEPTOR"/>
    <property type="match status" value="1"/>
</dbReference>
<keyword evidence="5" id="KW-0798">TonB box</keyword>
<dbReference type="InterPro" id="IPR039426">
    <property type="entry name" value="TonB-dep_rcpt-like"/>
</dbReference>
<dbReference type="EMBL" id="CP094326">
    <property type="protein sequence ID" value="UNZ00476.1"/>
    <property type="molecule type" value="Genomic_DNA"/>
</dbReference>
<dbReference type="SUPFAM" id="SSF56935">
    <property type="entry name" value="Porins"/>
    <property type="match status" value="1"/>
</dbReference>
<keyword evidence="2 8" id="KW-0813">Transport</keyword>
<evidence type="ECO:0000256" key="7">
    <source>
        <dbReference type="ARBA" id="ARBA00023237"/>
    </source>
</evidence>
<keyword evidence="7 8" id="KW-0998">Cell outer membrane</keyword>
<dbReference type="PROSITE" id="PS52016">
    <property type="entry name" value="TONB_DEPENDENT_REC_3"/>
    <property type="match status" value="1"/>
</dbReference>
<keyword evidence="4 8" id="KW-0812">Transmembrane</keyword>
<dbReference type="PANTHER" id="PTHR30069">
    <property type="entry name" value="TONB-DEPENDENT OUTER MEMBRANE RECEPTOR"/>
    <property type="match status" value="1"/>
</dbReference>
<evidence type="ECO:0000259" key="9">
    <source>
        <dbReference type="Pfam" id="PF00593"/>
    </source>
</evidence>
<keyword evidence="10" id="KW-0675">Receptor</keyword>
<keyword evidence="3 8" id="KW-1134">Transmembrane beta strand</keyword>
<evidence type="ECO:0000256" key="3">
    <source>
        <dbReference type="ARBA" id="ARBA00022452"/>
    </source>
</evidence>
<comment type="subcellular location">
    <subcellularLocation>
        <location evidence="1 8">Cell outer membrane</location>
        <topology evidence="1 8">Multi-pass membrane protein</topology>
    </subcellularLocation>
</comment>
<evidence type="ECO:0000256" key="5">
    <source>
        <dbReference type="ARBA" id="ARBA00023077"/>
    </source>
</evidence>
<evidence type="ECO:0000256" key="4">
    <source>
        <dbReference type="ARBA" id="ARBA00022692"/>
    </source>
</evidence>
<evidence type="ECO:0000256" key="8">
    <source>
        <dbReference type="PROSITE-ProRule" id="PRU01360"/>
    </source>
</evidence>
<dbReference type="Gene3D" id="2.40.170.20">
    <property type="entry name" value="TonB-dependent receptor, beta-barrel domain"/>
    <property type="match status" value="1"/>
</dbReference>
<keyword evidence="11" id="KW-1185">Reference proteome</keyword>
<dbReference type="InterPro" id="IPR000531">
    <property type="entry name" value="Beta-barrel_TonB"/>
</dbReference>
<evidence type="ECO:0000313" key="11">
    <source>
        <dbReference type="Proteomes" id="UP000829476"/>
    </source>
</evidence>
<evidence type="ECO:0000256" key="2">
    <source>
        <dbReference type="ARBA" id="ARBA00022448"/>
    </source>
</evidence>
<evidence type="ECO:0000256" key="6">
    <source>
        <dbReference type="ARBA" id="ARBA00023136"/>
    </source>
</evidence>
<protein>
    <submittedName>
        <fullName evidence="10">TonB-dependent receptor</fullName>
    </submittedName>
</protein>
<sequence length="461" mass="51636">MYNYYSSNQNTNYVTQGGEYGVSPTIGVIGEVLGVDQGNRYNHNAQLKYTSLDFFMNTDLNLDVYFQDFKTVYGYSDYFYNDDEGYDGGQSQVISSKLGARLNLNTAYTLGENIQGSLIYGLDALSDKTAQNLVDGRSWVPEMSMRNFAPYIQLKAIIAGNFILKGGFRYENINIDIDDYQTIFIYPYGGDTPNGGVNVSGGKLKYNAPTFNVGLRYNEFAEFKPFVSFSQSFSIADLGRTLRSAQENTVSQIDSEAVIANNYELGFHSDFNRVKFSGAVFVSTSDLGSSYKEVDGVFQILRQPEKVYGFEFVYDIDLAKNLYTGGSFSYTEGKFDADDNGSYDDYINGDRIPPVKTTAYLQYKKNNVWDARLSAIFNGSRNRFDANDQGGYAYGQGPVKSFNLLNFNANYHLTPSTTIGLGIENLLNEDYYTPLSQWSARSTDYAKGNGTRFNLSLNFTL</sequence>
<evidence type="ECO:0000256" key="1">
    <source>
        <dbReference type="ARBA" id="ARBA00004571"/>
    </source>
</evidence>
<keyword evidence="6 8" id="KW-0472">Membrane</keyword>
<dbReference type="Pfam" id="PF00593">
    <property type="entry name" value="TonB_dep_Rec_b-barrel"/>
    <property type="match status" value="1"/>
</dbReference>
<dbReference type="InterPro" id="IPR036942">
    <property type="entry name" value="Beta-barrel_TonB_sf"/>
</dbReference>
<gene>
    <name evidence="10" type="ORF">MQE36_09415</name>
</gene>